<accession>A0AAN7VBY6</accession>
<evidence type="ECO:0000256" key="2">
    <source>
        <dbReference type="SAM" id="SignalP"/>
    </source>
</evidence>
<dbReference type="Proteomes" id="UP001329430">
    <property type="component" value="Chromosome 5"/>
</dbReference>
<feature type="region of interest" description="Disordered" evidence="1">
    <location>
        <begin position="122"/>
        <end position="156"/>
    </location>
</feature>
<dbReference type="EMBL" id="JAVRBK010000005">
    <property type="protein sequence ID" value="KAK5643374.1"/>
    <property type="molecule type" value="Genomic_DNA"/>
</dbReference>
<evidence type="ECO:0000313" key="3">
    <source>
        <dbReference type="EMBL" id="KAK5643374.1"/>
    </source>
</evidence>
<evidence type="ECO:0000256" key="1">
    <source>
        <dbReference type="SAM" id="MobiDB-lite"/>
    </source>
</evidence>
<organism evidence="3 4">
    <name type="scientific">Pyrocoelia pectoralis</name>
    <dbReference type="NCBI Taxonomy" id="417401"/>
    <lineage>
        <taxon>Eukaryota</taxon>
        <taxon>Metazoa</taxon>
        <taxon>Ecdysozoa</taxon>
        <taxon>Arthropoda</taxon>
        <taxon>Hexapoda</taxon>
        <taxon>Insecta</taxon>
        <taxon>Pterygota</taxon>
        <taxon>Neoptera</taxon>
        <taxon>Endopterygota</taxon>
        <taxon>Coleoptera</taxon>
        <taxon>Polyphaga</taxon>
        <taxon>Elateriformia</taxon>
        <taxon>Elateroidea</taxon>
        <taxon>Lampyridae</taxon>
        <taxon>Lampyrinae</taxon>
        <taxon>Pyrocoelia</taxon>
    </lineage>
</organism>
<feature type="region of interest" description="Disordered" evidence="1">
    <location>
        <begin position="90"/>
        <end position="110"/>
    </location>
</feature>
<dbReference type="AlphaFoldDB" id="A0AAN7VBY6"/>
<protein>
    <submittedName>
        <fullName evidence="3">Uncharacterized protein</fullName>
    </submittedName>
</protein>
<sequence length="178" mass="19552">MMISSLIILAGLVCIGECGLITHNENGADHHSAKATSYQSFHMEHFHAVPTYIKKEFNHLLEQPLSVGKTESNVEVQHGEKYDHAIANNHNSVHDTPLDEPSSYHTGNAISDGHQYEAYEANAEAASDGKNEEGSYLGYSNGDEGVGHNSPAAGDHYQPTMYVLQYQNENSDGQEQEH</sequence>
<feature type="signal peptide" evidence="2">
    <location>
        <begin position="1"/>
        <end position="18"/>
    </location>
</feature>
<evidence type="ECO:0000313" key="4">
    <source>
        <dbReference type="Proteomes" id="UP001329430"/>
    </source>
</evidence>
<feature type="chain" id="PRO_5042934726" evidence="2">
    <location>
        <begin position="19"/>
        <end position="178"/>
    </location>
</feature>
<proteinExistence type="predicted"/>
<comment type="caution">
    <text evidence="3">The sequence shown here is derived from an EMBL/GenBank/DDBJ whole genome shotgun (WGS) entry which is preliminary data.</text>
</comment>
<name>A0AAN7VBY6_9COLE</name>
<reference evidence="3 4" key="1">
    <citation type="journal article" date="2024" name="Insects">
        <title>An Improved Chromosome-Level Genome Assembly of the Firefly Pyrocoelia pectoralis.</title>
        <authorList>
            <person name="Fu X."/>
            <person name="Meyer-Rochow V.B."/>
            <person name="Ballantyne L."/>
            <person name="Zhu X."/>
        </authorList>
    </citation>
    <scope>NUCLEOTIDE SEQUENCE [LARGE SCALE GENOMIC DNA]</scope>
    <source>
        <strain evidence="3">XCY_ONT2</strain>
    </source>
</reference>
<gene>
    <name evidence="3" type="ORF">RI129_007219</name>
</gene>
<keyword evidence="4" id="KW-1185">Reference proteome</keyword>
<keyword evidence="2" id="KW-0732">Signal</keyword>